<gene>
    <name evidence="1" type="ORF">CFOLD11_25640</name>
</gene>
<keyword evidence="2" id="KW-1185">Reference proteome</keyword>
<dbReference type="AlphaFoldDB" id="A0A9W5Y347"/>
<comment type="caution">
    <text evidence="1">The sequence shown here is derived from an EMBL/GenBank/DDBJ whole genome shotgun (WGS) entry which is preliminary data.</text>
</comment>
<evidence type="ECO:0000313" key="1">
    <source>
        <dbReference type="EMBL" id="GKU25738.1"/>
    </source>
</evidence>
<organism evidence="1 2">
    <name type="scientific">Clostridium folliculivorans</name>
    <dbReference type="NCBI Taxonomy" id="2886038"/>
    <lineage>
        <taxon>Bacteria</taxon>
        <taxon>Bacillati</taxon>
        <taxon>Bacillota</taxon>
        <taxon>Clostridia</taxon>
        <taxon>Eubacteriales</taxon>
        <taxon>Clostridiaceae</taxon>
        <taxon>Clostridium</taxon>
    </lineage>
</organism>
<protein>
    <submittedName>
        <fullName evidence="1">DUF4250 domain-containing protein</fullName>
    </submittedName>
</protein>
<accession>A0A9W5Y347</accession>
<evidence type="ECO:0000313" key="2">
    <source>
        <dbReference type="Proteomes" id="UP001057868"/>
    </source>
</evidence>
<dbReference type="EMBL" id="BQXY01000003">
    <property type="protein sequence ID" value="GKU25738.1"/>
    <property type="molecule type" value="Genomic_DNA"/>
</dbReference>
<proteinExistence type="predicted"/>
<dbReference type="InterPro" id="IPR025346">
    <property type="entry name" value="DUF4250"/>
</dbReference>
<reference evidence="1" key="1">
    <citation type="journal article" date="2023" name="Int. J. Syst. Evol. Microbiol.">
        <title>&lt;i&gt;Clostridium folliculivorans&lt;/i&gt; sp. nov., isolated from soil samples of an organic paddy in Japan.</title>
        <authorList>
            <person name="Tazawa J."/>
            <person name="Kobayashi H."/>
            <person name="Tanizawa Y."/>
            <person name="Uchino A."/>
            <person name="Tanaka F."/>
            <person name="Urashima Y."/>
            <person name="Miura S."/>
            <person name="Sakamoto M."/>
            <person name="Ohkuma M."/>
            <person name="Tohno M."/>
        </authorList>
    </citation>
    <scope>NUCLEOTIDE SEQUENCE</scope>
    <source>
        <strain evidence="1">D1-1</strain>
    </source>
</reference>
<dbReference type="RefSeq" id="WP_261852680.1">
    <property type="nucleotide sequence ID" value="NZ_BQXY01000003.1"/>
</dbReference>
<sequence>MDDEQIKSMDAFILLSIINMKLRDFYSNLEVLCEDMDISQNVLVDKLLSVGYEYQQENNQFIR</sequence>
<name>A0A9W5Y347_9CLOT</name>
<dbReference type="Pfam" id="PF14056">
    <property type="entry name" value="DUF4250"/>
    <property type="match status" value="1"/>
</dbReference>
<dbReference type="Proteomes" id="UP001057868">
    <property type="component" value="Unassembled WGS sequence"/>
</dbReference>